<accession>A0A0K2TJR5</accession>
<evidence type="ECO:0000256" key="8">
    <source>
        <dbReference type="SAM" id="Coils"/>
    </source>
</evidence>
<dbReference type="GO" id="GO:0047496">
    <property type="term" value="P:vesicle transport along microtubule"/>
    <property type="evidence" value="ECO:0007669"/>
    <property type="project" value="TreeGrafter"/>
</dbReference>
<dbReference type="InterPro" id="IPR033494">
    <property type="entry name" value="NUDE"/>
</dbReference>
<gene>
    <name evidence="11" type="primary">NDE1</name>
</gene>
<feature type="domain" description="NUDE" evidence="10">
    <location>
        <begin position="135"/>
        <end position="276"/>
    </location>
</feature>
<dbReference type="AlphaFoldDB" id="A0A0K2TJR5"/>
<dbReference type="GO" id="GO:0051642">
    <property type="term" value="P:centrosome localization"/>
    <property type="evidence" value="ECO:0007669"/>
    <property type="project" value="TreeGrafter"/>
</dbReference>
<keyword evidence="4" id="KW-0963">Cytoplasm</keyword>
<keyword evidence="6 8" id="KW-0175">Coiled coil</keyword>
<evidence type="ECO:0000256" key="9">
    <source>
        <dbReference type="SAM" id="MobiDB-lite"/>
    </source>
</evidence>
<dbReference type="GO" id="GO:0007059">
    <property type="term" value="P:chromosome segregation"/>
    <property type="evidence" value="ECO:0007669"/>
    <property type="project" value="TreeGrafter"/>
</dbReference>
<reference evidence="11" key="1">
    <citation type="submission" date="2014-05" db="EMBL/GenBank/DDBJ databases">
        <authorList>
            <person name="Chronopoulou M."/>
        </authorList>
    </citation>
    <scope>NUCLEOTIDE SEQUENCE</scope>
    <source>
        <tissue evidence="11">Whole organism</tissue>
    </source>
</reference>
<evidence type="ECO:0000256" key="5">
    <source>
        <dbReference type="ARBA" id="ARBA00022701"/>
    </source>
</evidence>
<dbReference type="GO" id="GO:0008017">
    <property type="term" value="F:microtubule binding"/>
    <property type="evidence" value="ECO:0007669"/>
    <property type="project" value="InterPro"/>
</dbReference>
<dbReference type="GO" id="GO:0000776">
    <property type="term" value="C:kinetochore"/>
    <property type="evidence" value="ECO:0007669"/>
    <property type="project" value="TreeGrafter"/>
</dbReference>
<dbReference type="GO" id="GO:0005874">
    <property type="term" value="C:microtubule"/>
    <property type="evidence" value="ECO:0007669"/>
    <property type="project" value="UniProtKB-KW"/>
</dbReference>
<dbReference type="Pfam" id="PF04880">
    <property type="entry name" value="NUDE_C"/>
    <property type="match status" value="1"/>
</dbReference>
<comment type="similarity">
    <text evidence="3">Belongs to the nudE family.</text>
</comment>
<evidence type="ECO:0000256" key="4">
    <source>
        <dbReference type="ARBA" id="ARBA00022490"/>
    </source>
</evidence>
<dbReference type="GO" id="GO:0005819">
    <property type="term" value="C:spindle"/>
    <property type="evidence" value="ECO:0007669"/>
    <property type="project" value="UniProtKB-SubCell"/>
</dbReference>
<protein>
    <submittedName>
        <fullName evidence="11">NudE nuclear distribution E homolog 1 (A. nidulans) [Condylura cristata]</fullName>
    </submittedName>
</protein>
<dbReference type="GO" id="GO:0016477">
    <property type="term" value="P:cell migration"/>
    <property type="evidence" value="ECO:0007669"/>
    <property type="project" value="TreeGrafter"/>
</dbReference>
<feature type="coiled-coil region" evidence="8">
    <location>
        <begin position="16"/>
        <end position="180"/>
    </location>
</feature>
<dbReference type="GO" id="GO:0005871">
    <property type="term" value="C:kinesin complex"/>
    <property type="evidence" value="ECO:0007669"/>
    <property type="project" value="TreeGrafter"/>
</dbReference>
<keyword evidence="7" id="KW-0206">Cytoskeleton</keyword>
<evidence type="ECO:0000256" key="2">
    <source>
        <dbReference type="ARBA" id="ARBA00004300"/>
    </source>
</evidence>
<dbReference type="OrthoDB" id="5877028at2759"/>
<organism evidence="11">
    <name type="scientific">Lepeophtheirus salmonis</name>
    <name type="common">Salmon louse</name>
    <name type="synonym">Caligus salmonis</name>
    <dbReference type="NCBI Taxonomy" id="72036"/>
    <lineage>
        <taxon>Eukaryota</taxon>
        <taxon>Metazoa</taxon>
        <taxon>Ecdysozoa</taxon>
        <taxon>Arthropoda</taxon>
        <taxon>Crustacea</taxon>
        <taxon>Multicrustacea</taxon>
        <taxon>Hexanauplia</taxon>
        <taxon>Copepoda</taxon>
        <taxon>Siphonostomatoida</taxon>
        <taxon>Caligidae</taxon>
        <taxon>Lepeophtheirus</taxon>
    </lineage>
</organism>
<proteinExistence type="inferred from homology"/>
<dbReference type="GO" id="GO:0005813">
    <property type="term" value="C:centrosome"/>
    <property type="evidence" value="ECO:0007669"/>
    <property type="project" value="UniProtKB-SubCell"/>
</dbReference>
<comment type="subcellular location">
    <subcellularLocation>
        <location evidence="2">Cytoplasm</location>
        <location evidence="2">Cytoskeleton</location>
        <location evidence="2">Microtubule organizing center</location>
        <location evidence="2">Centrosome</location>
    </subcellularLocation>
    <subcellularLocation>
        <location evidence="1">Cytoplasm</location>
        <location evidence="1">Cytoskeleton</location>
        <location evidence="1">Spindle</location>
    </subcellularLocation>
</comment>
<dbReference type="Gene3D" id="6.10.250.1080">
    <property type="match status" value="1"/>
</dbReference>
<dbReference type="GO" id="GO:0007020">
    <property type="term" value="P:microtubule nucleation"/>
    <property type="evidence" value="ECO:0007669"/>
    <property type="project" value="TreeGrafter"/>
</dbReference>
<feature type="compositionally biased region" description="Polar residues" evidence="9">
    <location>
        <begin position="283"/>
        <end position="301"/>
    </location>
</feature>
<evidence type="ECO:0000256" key="1">
    <source>
        <dbReference type="ARBA" id="ARBA00004186"/>
    </source>
</evidence>
<evidence type="ECO:0000313" key="11">
    <source>
        <dbReference type="EMBL" id="CDW25756.1"/>
    </source>
</evidence>
<dbReference type="InterPro" id="IPR006964">
    <property type="entry name" value="NUDE_dom"/>
</dbReference>
<evidence type="ECO:0000256" key="7">
    <source>
        <dbReference type="ARBA" id="ARBA00023212"/>
    </source>
</evidence>
<evidence type="ECO:0000256" key="3">
    <source>
        <dbReference type="ARBA" id="ARBA00007429"/>
    </source>
</evidence>
<evidence type="ECO:0000259" key="10">
    <source>
        <dbReference type="Pfam" id="PF04880"/>
    </source>
</evidence>
<dbReference type="EMBL" id="HACA01008395">
    <property type="protein sequence ID" value="CDW25756.1"/>
    <property type="molecule type" value="Transcribed_RNA"/>
</dbReference>
<name>A0A0K2TJR5_LEPSM</name>
<evidence type="ECO:0000256" key="6">
    <source>
        <dbReference type="ARBA" id="ARBA00023054"/>
    </source>
</evidence>
<dbReference type="GO" id="GO:0007100">
    <property type="term" value="P:mitotic centrosome separation"/>
    <property type="evidence" value="ECO:0007669"/>
    <property type="project" value="TreeGrafter"/>
</dbReference>
<dbReference type="GO" id="GO:0000132">
    <property type="term" value="P:establishment of mitotic spindle orientation"/>
    <property type="evidence" value="ECO:0007669"/>
    <property type="project" value="TreeGrafter"/>
</dbReference>
<keyword evidence="5" id="KW-0493">Microtubule</keyword>
<sequence>MAEEDDESFASPEEEIRYWKEKASELDKEVKETRHELDEFQEGSRELEAELEMQLDLVEKKNKDLKSMSNRLQMENDQLKDKLEQSHREYNSRIKDLQDELSEIRSIKEKLHKYVRELEQENDDLERAKRSTVASLEDFEIRMNAAIERNVYLESELDEKEALKSAVQRLKDETKDLRSELKILAPDNDKAAAAVVDSNKNNTDMPEYHKSNEGPLVSPPSTPDSSTPNAQSPLAPSARISALNIVGDLLRKVGALELKLVSCRNMVKEDPQQHHKNGGMSINGGTSMNGGTPSVRGSLNLHNRIPRVASSPTVSKDS</sequence>
<feature type="region of interest" description="Disordered" evidence="9">
    <location>
        <begin position="198"/>
        <end position="235"/>
    </location>
</feature>
<dbReference type="PANTHER" id="PTHR10921">
    <property type="entry name" value="NUCLEAR DISTRIBUTION PROTEIN NUDE HOMOLOG 1"/>
    <property type="match status" value="1"/>
</dbReference>
<feature type="region of interest" description="Disordered" evidence="9">
    <location>
        <begin position="270"/>
        <end position="318"/>
    </location>
</feature>
<dbReference type="PANTHER" id="PTHR10921:SF1">
    <property type="entry name" value="NUCLEAR DISTRIBUTION PROTEIN NUDE HOMOLOG"/>
    <property type="match status" value="1"/>
</dbReference>